<feature type="non-terminal residue" evidence="1">
    <location>
        <position position="146"/>
    </location>
</feature>
<dbReference type="InterPro" id="IPR025358">
    <property type="entry name" value="DUF4262"/>
</dbReference>
<comment type="caution">
    <text evidence="1">The sequence shown here is derived from an EMBL/GenBank/DDBJ whole genome shotgun (WGS) entry which is preliminary data.</text>
</comment>
<name>A0ABS5JB99_9BACT</name>
<reference evidence="1 2" key="1">
    <citation type="submission" date="2021-04" db="EMBL/GenBank/DDBJ databases">
        <title>Chitinophaga sp. nov., isolated from the rhizosphere soil.</title>
        <authorList>
            <person name="He S."/>
        </authorList>
    </citation>
    <scope>NUCLEOTIDE SEQUENCE [LARGE SCALE GENOMIC DNA]</scope>
    <source>
        <strain evidence="1 2">2R12</strain>
    </source>
</reference>
<protein>
    <submittedName>
        <fullName evidence="1">DUF4262 domain-containing protein</fullName>
    </submittedName>
</protein>
<accession>A0ABS5JB99</accession>
<proteinExistence type="predicted"/>
<keyword evidence="2" id="KW-1185">Reference proteome</keyword>
<evidence type="ECO:0000313" key="1">
    <source>
        <dbReference type="EMBL" id="MBS0032476.1"/>
    </source>
</evidence>
<dbReference type="EMBL" id="JAGTXB010000043">
    <property type="protein sequence ID" value="MBS0032476.1"/>
    <property type="molecule type" value="Genomic_DNA"/>
</dbReference>
<organism evidence="1 2">
    <name type="scientific">Chitinophaga hostae</name>
    <dbReference type="NCBI Taxonomy" id="2831022"/>
    <lineage>
        <taxon>Bacteria</taxon>
        <taxon>Pseudomonadati</taxon>
        <taxon>Bacteroidota</taxon>
        <taxon>Chitinophagia</taxon>
        <taxon>Chitinophagales</taxon>
        <taxon>Chitinophagaceae</taxon>
        <taxon>Chitinophaga</taxon>
    </lineage>
</organism>
<sequence>MTQEHCNHDPISHKEIQGKIDKFGCYIILIEANDSLPAFAYTIGLKQKFNHPEIISFGLSLDLLGSLLNDACDLIKNGQSLQVGICYDDFIEDFPVQFLSVDKSFLPNYFGIANNFYNNLNYSALQLVWPDKQSLFPWEEGFNANW</sequence>
<dbReference type="RefSeq" id="WP_211977687.1">
    <property type="nucleotide sequence ID" value="NZ_JAGTXB010000043.1"/>
</dbReference>
<dbReference type="Proteomes" id="UP000676386">
    <property type="component" value="Unassembled WGS sequence"/>
</dbReference>
<gene>
    <name evidence="1" type="ORF">KE626_34410</name>
</gene>
<evidence type="ECO:0000313" key="2">
    <source>
        <dbReference type="Proteomes" id="UP000676386"/>
    </source>
</evidence>
<dbReference type="Pfam" id="PF14081">
    <property type="entry name" value="DUF4262"/>
    <property type="match status" value="1"/>
</dbReference>